<organism evidence="2 3">
    <name type="scientific">Cyphellophora attinorum</name>
    <dbReference type="NCBI Taxonomy" id="1664694"/>
    <lineage>
        <taxon>Eukaryota</taxon>
        <taxon>Fungi</taxon>
        <taxon>Dikarya</taxon>
        <taxon>Ascomycota</taxon>
        <taxon>Pezizomycotina</taxon>
        <taxon>Eurotiomycetes</taxon>
        <taxon>Chaetothyriomycetidae</taxon>
        <taxon>Chaetothyriales</taxon>
        <taxon>Cyphellophoraceae</taxon>
        <taxon>Cyphellophora</taxon>
    </lineage>
</organism>
<comment type="caution">
    <text evidence="2">The sequence shown here is derived from an EMBL/GenBank/DDBJ whole genome shotgun (WGS) entry which is preliminary data.</text>
</comment>
<reference evidence="2 3" key="1">
    <citation type="submission" date="2015-06" db="EMBL/GenBank/DDBJ databases">
        <title>Draft genome of the ant-associated black yeast Phialophora attae CBS 131958.</title>
        <authorList>
            <person name="Moreno L.F."/>
            <person name="Stielow B.J."/>
            <person name="de Hoog S."/>
            <person name="Vicente V.A."/>
            <person name="Weiss V.A."/>
            <person name="de Vries M."/>
            <person name="Cruz L.M."/>
            <person name="Souza E.M."/>
        </authorList>
    </citation>
    <scope>NUCLEOTIDE SEQUENCE [LARGE SCALE GENOMIC DNA]</scope>
    <source>
        <strain evidence="2 3">CBS 131958</strain>
    </source>
</reference>
<dbReference type="VEuPathDB" id="FungiDB:AB675_2313"/>
<gene>
    <name evidence="2" type="ORF">AB675_2313</name>
</gene>
<evidence type="ECO:0000313" key="2">
    <source>
        <dbReference type="EMBL" id="KPI45206.1"/>
    </source>
</evidence>
<keyword evidence="3" id="KW-1185">Reference proteome</keyword>
<dbReference type="AlphaFoldDB" id="A0A0N1HAW2"/>
<proteinExistence type="predicted"/>
<dbReference type="Proteomes" id="UP000038010">
    <property type="component" value="Unassembled WGS sequence"/>
</dbReference>
<dbReference type="STRING" id="1664694.A0A0N1HAW2"/>
<sequence length="424" mass="45712">MDSSKQDVTIMGSNTKAARLRQAIAALDDETNILNRQTRVLETQTAALTRSHSWSGKRISRSTSTAESTAASNAREIISNQTSNDALAISITTDLQDHDARLAKDARNLPGHVTTRLKADDRALAATLERAGRLEDGSKAEAEFMAVEARIQKLVKVLHAKKVEDLKNRLDAAYLQSLASHAETTSTGTDGDVGLHDTSARPDTQPRPMTATTADGEEAAQAQIFQLQADISTLYTEIEDVTTMLINQEHSLGLQKTIARIRTHRQQAEQMVLRHALLSLRDMTTKAVALAEQAQAVSAQRRVLQEIETQLGCVQREARIKSGPATASSKTTTSQGAATKATSGALRAGRDGSHVSRADELIGKAKQIDDILRAALETRLRAVATLPVKVEYSDEVAGLEAVEQRIGSMKGTLETITSTVGHLG</sequence>
<evidence type="ECO:0000313" key="3">
    <source>
        <dbReference type="Proteomes" id="UP000038010"/>
    </source>
</evidence>
<accession>A0A0N1HAW2</accession>
<protein>
    <submittedName>
        <fullName evidence="2">Uncharacterized protein</fullName>
    </submittedName>
</protein>
<name>A0A0N1HAW2_9EURO</name>
<dbReference type="RefSeq" id="XP_018005169.1">
    <property type="nucleotide sequence ID" value="XM_018142275.1"/>
</dbReference>
<dbReference type="GeneID" id="28734155"/>
<feature type="region of interest" description="Disordered" evidence="1">
    <location>
        <begin position="51"/>
        <end position="77"/>
    </location>
</feature>
<feature type="compositionally biased region" description="Polar residues" evidence="1">
    <location>
        <begin position="325"/>
        <end position="342"/>
    </location>
</feature>
<feature type="region of interest" description="Disordered" evidence="1">
    <location>
        <begin position="184"/>
        <end position="217"/>
    </location>
</feature>
<evidence type="ECO:0000256" key="1">
    <source>
        <dbReference type="SAM" id="MobiDB-lite"/>
    </source>
</evidence>
<dbReference type="EMBL" id="LFJN01000002">
    <property type="protein sequence ID" value="KPI45206.1"/>
    <property type="molecule type" value="Genomic_DNA"/>
</dbReference>
<feature type="compositionally biased region" description="Low complexity" evidence="1">
    <location>
        <begin position="61"/>
        <end position="76"/>
    </location>
</feature>
<dbReference type="OrthoDB" id="1699231at2759"/>
<feature type="region of interest" description="Disordered" evidence="1">
    <location>
        <begin position="322"/>
        <end position="352"/>
    </location>
</feature>